<sequence length="229" mass="25906">MAHSWDDSSSSSSEDEYTMHKTMRPQDLVRMAIKKKKAVYASEQESMRKVVLHTALVTPRPRPSFTSTYFTKEEPESVMTTTTPSPFHPSQPTLDDSLPDPRPVNKKPYCHQNNPKSILKLTATGQSDASSKKSVRFDFGSVKCMQSGKSKHFNQCDNPNQMTTCQSPVETKANLAADQRLRETTEARKVEIVEYQLQMEHDKQSKSDKKSTHICRQSYALDAGQPTMD</sequence>
<feature type="region of interest" description="Disordered" evidence="1">
    <location>
        <begin position="61"/>
        <end position="115"/>
    </location>
</feature>
<dbReference type="Proteomes" id="UP000095282">
    <property type="component" value="Unplaced"/>
</dbReference>
<proteinExistence type="predicted"/>
<organism evidence="2 3">
    <name type="scientific">Caenorhabditis tropicalis</name>
    <dbReference type="NCBI Taxonomy" id="1561998"/>
    <lineage>
        <taxon>Eukaryota</taxon>
        <taxon>Metazoa</taxon>
        <taxon>Ecdysozoa</taxon>
        <taxon>Nematoda</taxon>
        <taxon>Chromadorea</taxon>
        <taxon>Rhabditida</taxon>
        <taxon>Rhabditina</taxon>
        <taxon>Rhabditomorpha</taxon>
        <taxon>Rhabditoidea</taxon>
        <taxon>Rhabditidae</taxon>
        <taxon>Peloderinae</taxon>
        <taxon>Caenorhabditis</taxon>
    </lineage>
</organism>
<evidence type="ECO:0000256" key="1">
    <source>
        <dbReference type="SAM" id="MobiDB-lite"/>
    </source>
</evidence>
<feature type="region of interest" description="Disordered" evidence="1">
    <location>
        <begin position="1"/>
        <end position="24"/>
    </location>
</feature>
<protein>
    <submittedName>
        <fullName evidence="3">Ovule protein</fullName>
    </submittedName>
</protein>
<feature type="compositionally biased region" description="Basic and acidic residues" evidence="1">
    <location>
        <begin position="200"/>
        <end position="211"/>
    </location>
</feature>
<feature type="region of interest" description="Disordered" evidence="1">
    <location>
        <begin position="200"/>
        <end position="229"/>
    </location>
</feature>
<keyword evidence="2" id="KW-1185">Reference proteome</keyword>
<accession>A0A1I7U1U2</accession>
<evidence type="ECO:0000313" key="3">
    <source>
        <dbReference type="WBParaSite" id="Csp11.Scaffold629.g13998.t1"/>
    </source>
</evidence>
<evidence type="ECO:0000313" key="2">
    <source>
        <dbReference type="Proteomes" id="UP000095282"/>
    </source>
</evidence>
<dbReference type="WBParaSite" id="Csp11.Scaffold629.g13998.t1">
    <property type="protein sequence ID" value="Csp11.Scaffold629.g13998.t1"/>
    <property type="gene ID" value="Csp11.Scaffold629.g13998"/>
</dbReference>
<reference evidence="3" key="1">
    <citation type="submission" date="2016-11" db="UniProtKB">
        <authorList>
            <consortium name="WormBaseParasite"/>
        </authorList>
    </citation>
    <scope>IDENTIFICATION</scope>
</reference>
<name>A0A1I7U1U2_9PELO</name>
<dbReference type="AlphaFoldDB" id="A0A1I7U1U2"/>
<feature type="compositionally biased region" description="Polar residues" evidence="1">
    <location>
        <begin position="78"/>
        <end position="94"/>
    </location>
</feature>